<dbReference type="KEGG" id="ssm:Spirs_3055"/>
<name>E1R4R8_SEDSS</name>
<protein>
    <recommendedName>
        <fullName evidence="3">Uracil-DNA glycosylase</fullName>
    </recommendedName>
</protein>
<dbReference type="HOGENOM" id="CLU_197489_1_0_12"/>
<dbReference type="RefSeq" id="WP_013255615.1">
    <property type="nucleotide sequence ID" value="NC_014364.1"/>
</dbReference>
<proteinExistence type="predicted"/>
<reference evidence="1 2" key="1">
    <citation type="journal article" date="2010" name="Stand. Genomic Sci.">
        <title>Complete genome sequence of Spirochaeta smaragdinae type strain (SEBR 4228).</title>
        <authorList>
            <person name="Mavromatis K."/>
            <person name="Yasawong M."/>
            <person name="Chertkov O."/>
            <person name="Lapidus A."/>
            <person name="Lucas S."/>
            <person name="Nolan M."/>
            <person name="Del Rio T.G."/>
            <person name="Tice H."/>
            <person name="Cheng J.F."/>
            <person name="Pitluck S."/>
            <person name="Liolios K."/>
            <person name="Ivanova N."/>
            <person name="Tapia R."/>
            <person name="Han C."/>
            <person name="Bruce D."/>
            <person name="Goodwin L."/>
            <person name="Pati A."/>
            <person name="Chen A."/>
            <person name="Palaniappan K."/>
            <person name="Land M."/>
            <person name="Hauser L."/>
            <person name="Chang Y.J."/>
            <person name="Jeffries C.D."/>
            <person name="Detter J.C."/>
            <person name="Rohde M."/>
            <person name="Brambilla E."/>
            <person name="Spring S."/>
            <person name="Goker M."/>
            <person name="Sikorski J."/>
            <person name="Woyke T."/>
            <person name="Bristow J."/>
            <person name="Eisen J.A."/>
            <person name="Markowitz V."/>
            <person name="Hugenholtz P."/>
            <person name="Klenk H.P."/>
            <person name="Kyrpides N.C."/>
        </authorList>
    </citation>
    <scope>NUCLEOTIDE SEQUENCE [LARGE SCALE GENOMIC DNA]</scope>
    <source>
        <strain evidence="2">DSM 11293 / JCM 15392 / SEBR 4228</strain>
    </source>
</reference>
<keyword evidence="2" id="KW-1185">Reference proteome</keyword>
<gene>
    <name evidence="1" type="ordered locus">Spirs_3055</name>
</gene>
<evidence type="ECO:0008006" key="3">
    <source>
        <dbReference type="Google" id="ProtNLM"/>
    </source>
</evidence>
<dbReference type="AlphaFoldDB" id="E1R4R8"/>
<dbReference type="STRING" id="573413.Spirs_3055"/>
<evidence type="ECO:0000313" key="2">
    <source>
        <dbReference type="Proteomes" id="UP000002318"/>
    </source>
</evidence>
<evidence type="ECO:0000313" key="1">
    <source>
        <dbReference type="EMBL" id="ADK82156.1"/>
    </source>
</evidence>
<organism evidence="1 2">
    <name type="scientific">Sediminispirochaeta smaragdinae (strain DSM 11293 / JCM 15392 / SEBR 4228)</name>
    <name type="common">Spirochaeta smaragdinae</name>
    <dbReference type="NCBI Taxonomy" id="573413"/>
    <lineage>
        <taxon>Bacteria</taxon>
        <taxon>Pseudomonadati</taxon>
        <taxon>Spirochaetota</taxon>
        <taxon>Spirochaetia</taxon>
        <taxon>Spirochaetales</taxon>
        <taxon>Spirochaetaceae</taxon>
        <taxon>Sediminispirochaeta</taxon>
    </lineage>
</organism>
<accession>E1R4R8</accession>
<sequence length="64" mass="7290">MAEGRKHPDCLSCRYFSVTWDPRFPRSCSVFGVKSRLLPSVVVFRATGHICPSYERSPKVRSDS</sequence>
<dbReference type="OrthoDB" id="9807346at2"/>
<dbReference type="eggNOG" id="ENOG5032KRT">
    <property type="taxonomic scope" value="Bacteria"/>
</dbReference>
<dbReference type="Proteomes" id="UP000002318">
    <property type="component" value="Chromosome"/>
</dbReference>
<dbReference type="EMBL" id="CP002116">
    <property type="protein sequence ID" value="ADK82156.1"/>
    <property type="molecule type" value="Genomic_DNA"/>
</dbReference>